<gene>
    <name evidence="1" type="ORF">FFL01_33490</name>
</gene>
<dbReference type="EMBL" id="BJNP01000073">
    <property type="protein sequence ID" value="GEC73810.1"/>
    <property type="molecule type" value="Genomic_DNA"/>
</dbReference>
<name>A0A4Y4B3K1_9FLAO</name>
<reference evidence="1 2" key="1">
    <citation type="submission" date="2019-06" db="EMBL/GenBank/DDBJ databases">
        <title>Whole genome shotgun sequence of Flavobacterium flevense NBRC 14960.</title>
        <authorList>
            <person name="Hosoyama A."/>
            <person name="Uohara A."/>
            <person name="Ohji S."/>
            <person name="Ichikawa N."/>
        </authorList>
    </citation>
    <scope>NUCLEOTIDE SEQUENCE [LARGE SCALE GENOMIC DNA]</scope>
    <source>
        <strain evidence="1 2">NBRC 14960</strain>
    </source>
</reference>
<dbReference type="InterPro" id="IPR007554">
    <property type="entry name" value="Glycerophosphate_synth"/>
</dbReference>
<proteinExistence type="predicted"/>
<dbReference type="RefSeq" id="WP_073246068.1">
    <property type="nucleotide sequence ID" value="NZ_BJNP01000073.1"/>
</dbReference>
<sequence length="469" mass="54449">MTNKKILVFFPDGVGLRNFAFTKFKEIGEQRGNQIIYWNNTAFQLKEELGFEEIKIRTQRIHPLTPLFCRIRKHIELNVATKKLADAVYQTYKFPFNYNGIKNTQMTLFIRLLISFNSSEKGILRIRKRINKLERSTAKYRYCKAQLQEIKPDLVFCTTQRATQSIGALLAAQDLGIPTLTFVYSWDNVPKAMQLVETDYYCVWSDLMKKEMLQYYPFIKENQLIVTGTPQFEPHYDTSLLQSRAEFCSEYNLDTGKKYICFSGDDETTSPLDQYYLEDLANAVRVLNSKGYNLGIIYRKCPVDTTHRYDEVIEAHKDMITVIDPLWKAMGKQWNEVFPTKADLKLLHNVCAHSELVTNVCSSTVFDFVAHNKPCIYYNYEQPQLKKGIRDIGQNYNYVHFRSMPSSEAAIFCTDKNHLESQIEAVLKGNLSNVPEGKKWYKIVAGETPIQASEKIWNAIDKIVNQNNY</sequence>
<dbReference type="STRING" id="983.SAMN05443543_108172"/>
<keyword evidence="2" id="KW-1185">Reference proteome</keyword>
<dbReference type="Gene3D" id="3.40.50.12580">
    <property type="match status" value="1"/>
</dbReference>
<dbReference type="Proteomes" id="UP000316775">
    <property type="component" value="Unassembled WGS sequence"/>
</dbReference>
<evidence type="ECO:0008006" key="3">
    <source>
        <dbReference type="Google" id="ProtNLM"/>
    </source>
</evidence>
<dbReference type="GO" id="GO:0016020">
    <property type="term" value="C:membrane"/>
    <property type="evidence" value="ECO:0007669"/>
    <property type="project" value="InterPro"/>
</dbReference>
<evidence type="ECO:0000313" key="1">
    <source>
        <dbReference type="EMBL" id="GEC73810.1"/>
    </source>
</evidence>
<protein>
    <recommendedName>
        <fullName evidence="3">UDP-glycosyltransferase</fullName>
    </recommendedName>
</protein>
<dbReference type="SUPFAM" id="SSF53756">
    <property type="entry name" value="UDP-Glycosyltransferase/glycogen phosphorylase"/>
    <property type="match status" value="1"/>
</dbReference>
<accession>A0A4Y4B3K1</accession>
<dbReference type="Pfam" id="PF04464">
    <property type="entry name" value="Glyphos_transf"/>
    <property type="match status" value="1"/>
</dbReference>
<dbReference type="GO" id="GO:0047355">
    <property type="term" value="F:CDP-glycerol glycerophosphotransferase activity"/>
    <property type="evidence" value="ECO:0007669"/>
    <property type="project" value="InterPro"/>
</dbReference>
<organism evidence="1 2">
    <name type="scientific">Flavobacterium flevense</name>
    <dbReference type="NCBI Taxonomy" id="983"/>
    <lineage>
        <taxon>Bacteria</taxon>
        <taxon>Pseudomonadati</taxon>
        <taxon>Bacteroidota</taxon>
        <taxon>Flavobacteriia</taxon>
        <taxon>Flavobacteriales</taxon>
        <taxon>Flavobacteriaceae</taxon>
        <taxon>Flavobacterium</taxon>
    </lineage>
</organism>
<comment type="caution">
    <text evidence="1">The sequence shown here is derived from an EMBL/GenBank/DDBJ whole genome shotgun (WGS) entry which is preliminary data.</text>
</comment>
<dbReference type="AlphaFoldDB" id="A0A4Y4B3K1"/>
<evidence type="ECO:0000313" key="2">
    <source>
        <dbReference type="Proteomes" id="UP000316775"/>
    </source>
</evidence>
<dbReference type="InterPro" id="IPR043148">
    <property type="entry name" value="TagF_C"/>
</dbReference>
<dbReference type="OrthoDB" id="913551at2"/>